<accession>A0A9N9D957</accession>
<dbReference type="SUPFAM" id="SSF50044">
    <property type="entry name" value="SH3-domain"/>
    <property type="match status" value="2"/>
</dbReference>
<keyword evidence="7" id="KW-1185">Reference proteome</keyword>
<dbReference type="Gene3D" id="3.40.220.10">
    <property type="entry name" value="Leucine Aminopeptidase, subunit E, domain 1"/>
    <property type="match status" value="1"/>
</dbReference>
<evidence type="ECO:0000256" key="1">
    <source>
        <dbReference type="ARBA" id="ARBA00022443"/>
    </source>
</evidence>
<keyword evidence="1 2" id="KW-0728">SH3 domain</keyword>
<feature type="region of interest" description="Disordered" evidence="3">
    <location>
        <begin position="403"/>
        <end position="477"/>
    </location>
</feature>
<evidence type="ECO:0000256" key="2">
    <source>
        <dbReference type="PROSITE-ProRule" id="PRU00192"/>
    </source>
</evidence>
<dbReference type="Pfam" id="PF00018">
    <property type="entry name" value="SH3_1"/>
    <property type="match status" value="1"/>
</dbReference>
<evidence type="ECO:0000259" key="4">
    <source>
        <dbReference type="PROSITE" id="PS50002"/>
    </source>
</evidence>
<dbReference type="SUPFAM" id="SSF55753">
    <property type="entry name" value="Actin depolymerizing proteins"/>
    <property type="match status" value="1"/>
</dbReference>
<sequence length="658" mass="75455">IRTLHLVEKRTRNNRSSTKFTKRRNPSYHYLETRSAEYLVSSANSFGLMDGELNYYILKYYGNSLNSDRTTSLQEDWCGEQNVGTYLLVDVDELAQKVKGSVKIRKMFHGILPIVQRCGYRKLDRGDDIVYRCTWALLTSIRKHNTTLRRPEDRINNVICARFGRVPEEGCVKQMILAIKHFLEAPVNVGRNKRNDKDLENTMSLRVNFTTHSKELRSTYEAVLNGDAEIDWVLYGYDKGTNELKVLNKGDGGLEELEDEFNDGKIQFAFVRVKDPNTELPKFVLIGWVKYHVPHVRLSRCGDGVPETKKGLFNSHFNEVSNFLKGYHLQINARTETDVDPAYIMKRINESSGSKYSIHKEPPRKAEPILPVRSVYEPVKIPDIAAMQRAAASSEDRIKPVGSVYQPVHLNPKPLGTRSTWTKQSDENTPSPAEIPQRAERKREREQEERIKQLRKEEEEHRKAEEEELARRNEEERIRKAQEEREKLAEAARIRKLEIEKEEQLQREEELRQVEEEQQQLEQELAQTAELAADTADLVAADAIIDEKNEMSLVEGEVITNIVQLDDGWWEGVSEDGSKRGLFPANYVELIASPQQHPIATPQSAGRTAIALYDYTAGEENEISFTEGALITHINFDSDDWWTGTNPEGIKGLFPGKV</sequence>
<evidence type="ECO:0000313" key="6">
    <source>
        <dbReference type="EMBL" id="CAG8629815.1"/>
    </source>
</evidence>
<name>A0A9N9D957_9GLOM</name>
<dbReference type="PROSITE" id="PS50002">
    <property type="entry name" value="SH3"/>
    <property type="match status" value="2"/>
</dbReference>
<dbReference type="SUPFAM" id="SSF52949">
    <property type="entry name" value="Macro domain-like"/>
    <property type="match status" value="1"/>
</dbReference>
<dbReference type="Gene3D" id="3.40.20.10">
    <property type="entry name" value="Severin"/>
    <property type="match status" value="1"/>
</dbReference>
<dbReference type="EMBL" id="CAJVPS010006913">
    <property type="protein sequence ID" value="CAG8629815.1"/>
    <property type="molecule type" value="Genomic_DNA"/>
</dbReference>
<evidence type="ECO:0000256" key="3">
    <source>
        <dbReference type="SAM" id="MobiDB-lite"/>
    </source>
</evidence>
<dbReference type="InterPro" id="IPR029006">
    <property type="entry name" value="ADF-H/Gelsolin-like_dom_sf"/>
</dbReference>
<protein>
    <submittedName>
        <fullName evidence="6">7597_t:CDS:1</fullName>
    </submittedName>
</protein>
<dbReference type="GO" id="GO:0005884">
    <property type="term" value="C:actin filament"/>
    <property type="evidence" value="ECO:0007669"/>
    <property type="project" value="TreeGrafter"/>
</dbReference>
<reference evidence="6" key="1">
    <citation type="submission" date="2021-06" db="EMBL/GenBank/DDBJ databases">
        <authorList>
            <person name="Kallberg Y."/>
            <person name="Tangrot J."/>
            <person name="Rosling A."/>
        </authorList>
    </citation>
    <scope>NUCLEOTIDE SEQUENCE</scope>
    <source>
        <strain evidence="6">FL130A</strain>
    </source>
</reference>
<dbReference type="GO" id="GO:0030833">
    <property type="term" value="P:regulation of actin filament polymerization"/>
    <property type="evidence" value="ECO:0007669"/>
    <property type="project" value="TreeGrafter"/>
</dbReference>
<feature type="non-terminal residue" evidence="6">
    <location>
        <position position="1"/>
    </location>
</feature>
<dbReference type="Proteomes" id="UP000789508">
    <property type="component" value="Unassembled WGS sequence"/>
</dbReference>
<dbReference type="PANTHER" id="PTHR10829:SF25">
    <property type="entry name" value="DREBRIN-LIKE PROTEIN"/>
    <property type="match status" value="1"/>
</dbReference>
<proteinExistence type="predicted"/>
<dbReference type="GO" id="GO:0030864">
    <property type="term" value="C:cortical actin cytoskeleton"/>
    <property type="evidence" value="ECO:0007669"/>
    <property type="project" value="TreeGrafter"/>
</dbReference>
<dbReference type="InterPro" id="IPR043472">
    <property type="entry name" value="Macro_dom-like"/>
</dbReference>
<dbReference type="PROSITE" id="PS51263">
    <property type="entry name" value="ADF_H"/>
    <property type="match status" value="1"/>
</dbReference>
<dbReference type="SMART" id="SM00326">
    <property type="entry name" value="SH3"/>
    <property type="match status" value="2"/>
</dbReference>
<dbReference type="GO" id="GO:0051015">
    <property type="term" value="F:actin filament binding"/>
    <property type="evidence" value="ECO:0007669"/>
    <property type="project" value="TreeGrafter"/>
</dbReference>
<dbReference type="AlphaFoldDB" id="A0A9N9D957"/>
<feature type="domain" description="ADF-H" evidence="5">
    <location>
        <begin position="208"/>
        <end position="349"/>
    </location>
</feature>
<feature type="compositionally biased region" description="Basic and acidic residues" evidence="3">
    <location>
        <begin position="437"/>
        <end position="477"/>
    </location>
</feature>
<feature type="domain" description="SH3" evidence="4">
    <location>
        <begin position="524"/>
        <end position="593"/>
    </location>
</feature>
<dbReference type="OrthoDB" id="5971719at2759"/>
<dbReference type="InterPro" id="IPR001452">
    <property type="entry name" value="SH3_domain"/>
</dbReference>
<dbReference type="InterPro" id="IPR002108">
    <property type="entry name" value="ADF-H"/>
</dbReference>
<dbReference type="InterPro" id="IPR036028">
    <property type="entry name" value="SH3-like_dom_sf"/>
</dbReference>
<evidence type="ECO:0000313" key="7">
    <source>
        <dbReference type="Proteomes" id="UP000789508"/>
    </source>
</evidence>
<dbReference type="PANTHER" id="PTHR10829">
    <property type="entry name" value="CORTACTIN AND DREBRIN"/>
    <property type="match status" value="1"/>
</dbReference>
<feature type="compositionally biased region" description="Polar residues" evidence="3">
    <location>
        <begin position="417"/>
        <end position="431"/>
    </location>
</feature>
<gene>
    <name evidence="6" type="ORF">ALEPTO_LOCUS9308</name>
</gene>
<dbReference type="Pfam" id="PF14604">
    <property type="entry name" value="SH3_9"/>
    <property type="match status" value="1"/>
</dbReference>
<dbReference type="SMART" id="SM00102">
    <property type="entry name" value="ADF"/>
    <property type="match status" value="1"/>
</dbReference>
<feature type="domain" description="SH3" evidence="4">
    <location>
        <begin position="604"/>
        <end position="658"/>
    </location>
</feature>
<comment type="caution">
    <text evidence="6">The sequence shown here is derived from an EMBL/GenBank/DDBJ whole genome shotgun (WGS) entry which is preliminary data.</text>
</comment>
<dbReference type="CDD" id="cd11281">
    <property type="entry name" value="ADF_drebrin_like"/>
    <property type="match status" value="1"/>
</dbReference>
<dbReference type="Pfam" id="PF00241">
    <property type="entry name" value="Cofilin_ADF"/>
    <property type="match status" value="1"/>
</dbReference>
<organism evidence="6 7">
    <name type="scientific">Ambispora leptoticha</name>
    <dbReference type="NCBI Taxonomy" id="144679"/>
    <lineage>
        <taxon>Eukaryota</taxon>
        <taxon>Fungi</taxon>
        <taxon>Fungi incertae sedis</taxon>
        <taxon>Mucoromycota</taxon>
        <taxon>Glomeromycotina</taxon>
        <taxon>Glomeromycetes</taxon>
        <taxon>Archaeosporales</taxon>
        <taxon>Ambisporaceae</taxon>
        <taxon>Ambispora</taxon>
    </lineage>
</organism>
<evidence type="ECO:0000259" key="5">
    <source>
        <dbReference type="PROSITE" id="PS51263"/>
    </source>
</evidence>
<dbReference type="Gene3D" id="2.30.30.40">
    <property type="entry name" value="SH3 Domains"/>
    <property type="match status" value="2"/>
</dbReference>